<comment type="caution">
    <text evidence="2">The sequence shown here is derived from an EMBL/GenBank/DDBJ whole genome shotgun (WGS) entry which is preliminary data.</text>
</comment>
<protein>
    <submittedName>
        <fullName evidence="2">Uncharacterized protein</fullName>
    </submittedName>
</protein>
<feature type="region of interest" description="Disordered" evidence="1">
    <location>
        <begin position="1"/>
        <end position="23"/>
    </location>
</feature>
<sequence length="124" mass="13681">ARIAVPERQRLLGPSPNQMGPAAPPCRCTVHALQPRRTRTGSPLRRLSMHCSHVSLTQARHATSPLYRPAVHHSPVAVNCSQFALRSTDTDARPATTQLALSSDSFVRVLSSEFWLLTPVVFEF</sequence>
<keyword evidence="3" id="KW-1185">Reference proteome</keyword>
<dbReference type="Proteomes" id="UP001341840">
    <property type="component" value="Unassembled WGS sequence"/>
</dbReference>
<feature type="compositionally biased region" description="Basic and acidic residues" evidence="1">
    <location>
        <begin position="1"/>
        <end position="10"/>
    </location>
</feature>
<evidence type="ECO:0000313" key="2">
    <source>
        <dbReference type="EMBL" id="MED6208435.1"/>
    </source>
</evidence>
<accession>A0ABU6YDE7</accession>
<feature type="non-terminal residue" evidence="2">
    <location>
        <position position="1"/>
    </location>
</feature>
<reference evidence="2 3" key="1">
    <citation type="journal article" date="2023" name="Plants (Basel)">
        <title>Bridging the Gap: Combining Genomics and Transcriptomics Approaches to Understand Stylosanthes scabra, an Orphan Legume from the Brazilian Caatinga.</title>
        <authorList>
            <person name="Ferreira-Neto J.R.C."/>
            <person name="da Silva M.D."/>
            <person name="Binneck E."/>
            <person name="de Melo N.F."/>
            <person name="da Silva R.H."/>
            <person name="de Melo A.L.T.M."/>
            <person name="Pandolfi V."/>
            <person name="Bustamante F.O."/>
            <person name="Brasileiro-Vidal A.C."/>
            <person name="Benko-Iseppon A.M."/>
        </authorList>
    </citation>
    <scope>NUCLEOTIDE SEQUENCE [LARGE SCALE GENOMIC DNA]</scope>
    <source>
        <tissue evidence="2">Leaves</tissue>
    </source>
</reference>
<proteinExistence type="predicted"/>
<gene>
    <name evidence="2" type="ORF">PIB30_045088</name>
</gene>
<dbReference type="EMBL" id="JASCZI010241928">
    <property type="protein sequence ID" value="MED6208435.1"/>
    <property type="molecule type" value="Genomic_DNA"/>
</dbReference>
<evidence type="ECO:0000313" key="3">
    <source>
        <dbReference type="Proteomes" id="UP001341840"/>
    </source>
</evidence>
<evidence type="ECO:0000256" key="1">
    <source>
        <dbReference type="SAM" id="MobiDB-lite"/>
    </source>
</evidence>
<organism evidence="2 3">
    <name type="scientific">Stylosanthes scabra</name>
    <dbReference type="NCBI Taxonomy" id="79078"/>
    <lineage>
        <taxon>Eukaryota</taxon>
        <taxon>Viridiplantae</taxon>
        <taxon>Streptophyta</taxon>
        <taxon>Embryophyta</taxon>
        <taxon>Tracheophyta</taxon>
        <taxon>Spermatophyta</taxon>
        <taxon>Magnoliopsida</taxon>
        <taxon>eudicotyledons</taxon>
        <taxon>Gunneridae</taxon>
        <taxon>Pentapetalae</taxon>
        <taxon>rosids</taxon>
        <taxon>fabids</taxon>
        <taxon>Fabales</taxon>
        <taxon>Fabaceae</taxon>
        <taxon>Papilionoideae</taxon>
        <taxon>50 kb inversion clade</taxon>
        <taxon>dalbergioids sensu lato</taxon>
        <taxon>Dalbergieae</taxon>
        <taxon>Pterocarpus clade</taxon>
        <taxon>Stylosanthes</taxon>
    </lineage>
</organism>
<name>A0ABU6YDE7_9FABA</name>